<dbReference type="RefSeq" id="WP_201371533.1">
    <property type="nucleotide sequence ID" value="NZ_BNJG01000001.1"/>
</dbReference>
<dbReference type="EMBL" id="BNJG01000001">
    <property type="protein sequence ID" value="GHO54870.1"/>
    <property type="molecule type" value="Genomic_DNA"/>
</dbReference>
<keyword evidence="2" id="KW-1185">Reference proteome</keyword>
<name>A0ABQ3UQ99_9CHLR</name>
<evidence type="ECO:0000313" key="1">
    <source>
        <dbReference type="EMBL" id="GHO54870.1"/>
    </source>
</evidence>
<evidence type="ECO:0000313" key="2">
    <source>
        <dbReference type="Proteomes" id="UP000654345"/>
    </source>
</evidence>
<reference evidence="1 2" key="1">
    <citation type="journal article" date="2021" name="Int. J. Syst. Evol. Microbiol.">
        <title>Reticulibacter mediterranei gen. nov., sp. nov., within the new family Reticulibacteraceae fam. nov., and Ktedonospora formicarum gen. nov., sp. nov., Ktedonobacter robiniae sp. nov., Dictyobacter formicarum sp. nov. and Dictyobacter arantiisoli sp. nov., belonging to the class Ktedonobacteria.</title>
        <authorList>
            <person name="Yabe S."/>
            <person name="Zheng Y."/>
            <person name="Wang C.M."/>
            <person name="Sakai Y."/>
            <person name="Abe K."/>
            <person name="Yokota A."/>
            <person name="Donadio S."/>
            <person name="Cavaletti L."/>
            <person name="Monciardini P."/>
        </authorList>
    </citation>
    <scope>NUCLEOTIDE SEQUENCE [LARGE SCALE GENOMIC DNA]</scope>
    <source>
        <strain evidence="1 2">SOSP1-30</strain>
    </source>
</reference>
<comment type="caution">
    <text evidence="1">The sequence shown here is derived from an EMBL/GenBank/DDBJ whole genome shotgun (WGS) entry which is preliminary data.</text>
</comment>
<accession>A0ABQ3UQ99</accession>
<dbReference type="Proteomes" id="UP000654345">
    <property type="component" value="Unassembled WGS sequence"/>
</dbReference>
<protein>
    <submittedName>
        <fullName evidence="1">Ribonucleotide-diphosphate reductase</fullName>
    </submittedName>
</protein>
<dbReference type="InterPro" id="IPR012348">
    <property type="entry name" value="RNR-like"/>
</dbReference>
<dbReference type="SUPFAM" id="SSF47240">
    <property type="entry name" value="Ferritin-like"/>
    <property type="match status" value="1"/>
</dbReference>
<dbReference type="Gene3D" id="1.10.620.20">
    <property type="entry name" value="Ribonucleotide Reductase, subunit A"/>
    <property type="match status" value="1"/>
</dbReference>
<organism evidence="1 2">
    <name type="scientific">Ktedonobacter robiniae</name>
    <dbReference type="NCBI Taxonomy" id="2778365"/>
    <lineage>
        <taxon>Bacteria</taxon>
        <taxon>Bacillati</taxon>
        <taxon>Chloroflexota</taxon>
        <taxon>Ktedonobacteria</taxon>
        <taxon>Ktedonobacterales</taxon>
        <taxon>Ktedonobacteraceae</taxon>
        <taxon>Ktedonobacter</taxon>
    </lineage>
</organism>
<proteinExistence type="predicted"/>
<sequence>MAQRTYVTLSNRGLNHDILPMKLYQKAKKLGIWNPCDIDLTLDIEHWQHTPDVYKETLRCIIFDFQAGEETVTLDLLPLVMTIAQEGRLEEELFLTTFLWEEAKHTEFIRRILDEVLQEHGDLHAYRALNAAHDLFSDDLPRDMNRLLTDPSPANQVRASVTYNMIVEGVLAETGYYSLLRMLDLIENILVETDDGPFSKMLASTNFMPGLRQGLRLFQRDESRHIAYGVFLISRLIAQDPSLWSIAEAHMKKHFASIESNQSQNGTSEAIRAYTRQQFQKRLARLAQAREQSLEQICQADGGEGKKFLGSL</sequence>
<gene>
    <name evidence="1" type="ORF">KSB_33450</name>
</gene>
<dbReference type="InterPro" id="IPR009078">
    <property type="entry name" value="Ferritin-like_SF"/>
</dbReference>